<dbReference type="InterPro" id="IPR018850">
    <property type="entry name" value="Mt_escape_2_C"/>
</dbReference>
<dbReference type="GO" id="GO:0006397">
    <property type="term" value="P:mRNA processing"/>
    <property type="evidence" value="ECO:0007669"/>
    <property type="project" value="UniProtKB-UniRule"/>
</dbReference>
<dbReference type="InterPro" id="IPR039627">
    <property type="entry name" value="Yme2_C"/>
</dbReference>
<comment type="subcellular location">
    <subcellularLocation>
        <location evidence="1 10">Mitochondrion inner membrane</location>
        <topology evidence="1 10">Single-pass membrane protein</topology>
    </subcellularLocation>
</comment>
<evidence type="ECO:0000259" key="11">
    <source>
        <dbReference type="Pfam" id="PF10443"/>
    </source>
</evidence>
<dbReference type="Pfam" id="PF10443">
    <property type="entry name" value="RNA12"/>
    <property type="match status" value="1"/>
</dbReference>
<evidence type="ECO:0000256" key="10">
    <source>
        <dbReference type="RuleBase" id="RU367108"/>
    </source>
</evidence>
<dbReference type="GO" id="GO:0003723">
    <property type="term" value="F:RNA binding"/>
    <property type="evidence" value="ECO:0007669"/>
    <property type="project" value="UniProtKB-UniRule"/>
</dbReference>
<gene>
    <name evidence="12" type="ORF">MSAN_01359000</name>
</gene>
<evidence type="ECO:0000256" key="4">
    <source>
        <dbReference type="ARBA" id="ARBA00022692"/>
    </source>
</evidence>
<dbReference type="PANTHER" id="PTHR32198">
    <property type="entry name" value="MITOCHONDRIAL ESCAPE PROTEIN 2"/>
    <property type="match status" value="1"/>
</dbReference>
<dbReference type="Gene3D" id="3.40.50.300">
    <property type="entry name" value="P-loop containing nucleotide triphosphate hydrolases"/>
    <property type="match status" value="1"/>
</dbReference>
<evidence type="ECO:0000256" key="2">
    <source>
        <dbReference type="ARBA" id="ARBA00010320"/>
    </source>
</evidence>
<dbReference type="OrthoDB" id="10267654at2759"/>
<dbReference type="InterPro" id="IPR035979">
    <property type="entry name" value="RBD_domain_sf"/>
</dbReference>
<evidence type="ECO:0000313" key="12">
    <source>
        <dbReference type="EMBL" id="KAF7357625.1"/>
    </source>
</evidence>
<dbReference type="EMBL" id="JACAZH010000010">
    <property type="protein sequence ID" value="KAF7357625.1"/>
    <property type="molecule type" value="Genomic_DNA"/>
</dbReference>
<evidence type="ECO:0000256" key="6">
    <source>
        <dbReference type="ARBA" id="ARBA00022989"/>
    </source>
</evidence>
<protein>
    <recommendedName>
        <fullName evidence="3 10">Mitochondrial escape protein 2</fullName>
    </recommendedName>
</protein>
<accession>A0A8H7D135</accession>
<comment type="caution">
    <text evidence="12">The sequence shown here is derived from an EMBL/GenBank/DDBJ whole genome shotgun (WGS) entry which is preliminary data.</text>
</comment>
<keyword evidence="4" id="KW-0812">Transmembrane</keyword>
<keyword evidence="5 10" id="KW-0999">Mitochondrion inner membrane</keyword>
<name>A0A8H7D135_9AGAR</name>
<reference evidence="12" key="1">
    <citation type="submission" date="2020-05" db="EMBL/GenBank/DDBJ databases">
        <title>Mycena genomes resolve the evolution of fungal bioluminescence.</title>
        <authorList>
            <person name="Tsai I.J."/>
        </authorList>
    </citation>
    <scope>NUCLEOTIDE SEQUENCE</scope>
    <source>
        <strain evidence="12">160909Yilan</strain>
    </source>
</reference>
<dbReference type="AlphaFoldDB" id="A0A8H7D135"/>
<organism evidence="12 13">
    <name type="scientific">Mycena sanguinolenta</name>
    <dbReference type="NCBI Taxonomy" id="230812"/>
    <lineage>
        <taxon>Eukaryota</taxon>
        <taxon>Fungi</taxon>
        <taxon>Dikarya</taxon>
        <taxon>Basidiomycota</taxon>
        <taxon>Agaricomycotina</taxon>
        <taxon>Agaricomycetes</taxon>
        <taxon>Agaricomycetidae</taxon>
        <taxon>Agaricales</taxon>
        <taxon>Marasmiineae</taxon>
        <taxon>Mycenaceae</taxon>
        <taxon>Mycena</taxon>
    </lineage>
</organism>
<dbReference type="PANTHER" id="PTHR32198:SF2">
    <property type="entry name" value="MITOCHONDRIAL ESCAPE PROTEIN 2"/>
    <property type="match status" value="1"/>
</dbReference>
<keyword evidence="8" id="KW-0472">Membrane</keyword>
<feature type="domain" description="Mitochondrial escape protein 2 C-terminal" evidence="11">
    <location>
        <begin position="283"/>
        <end position="701"/>
    </location>
</feature>
<keyword evidence="6" id="KW-1133">Transmembrane helix</keyword>
<evidence type="ECO:0000256" key="5">
    <source>
        <dbReference type="ARBA" id="ARBA00022792"/>
    </source>
</evidence>
<evidence type="ECO:0000256" key="8">
    <source>
        <dbReference type="ARBA" id="ARBA00023136"/>
    </source>
</evidence>
<proteinExistence type="inferred from homology"/>
<comment type="similarity">
    <text evidence="2 10">Belongs to the YME2 family.</text>
</comment>
<dbReference type="GO" id="GO:0005743">
    <property type="term" value="C:mitochondrial inner membrane"/>
    <property type="evidence" value="ECO:0007669"/>
    <property type="project" value="UniProtKB-SubCell"/>
</dbReference>
<evidence type="ECO:0000313" key="13">
    <source>
        <dbReference type="Proteomes" id="UP000623467"/>
    </source>
</evidence>
<comment type="function">
    <text evidence="9 10">Plays a role in maintaining the mitochondrial genome and in controlling the mtDNA escape. Involved in the regulation of mtDNA nucleotide structure and number. May have a dispensable role in early maturation of pre-rRNA.</text>
</comment>
<dbReference type="SUPFAM" id="SSF54928">
    <property type="entry name" value="RNA-binding domain, RBD"/>
    <property type="match status" value="1"/>
</dbReference>
<dbReference type="Proteomes" id="UP000623467">
    <property type="component" value="Unassembled WGS sequence"/>
</dbReference>
<keyword evidence="7 10" id="KW-0496">Mitochondrion</keyword>
<evidence type="ECO:0000256" key="1">
    <source>
        <dbReference type="ARBA" id="ARBA00004434"/>
    </source>
</evidence>
<keyword evidence="10" id="KW-0507">mRNA processing</keyword>
<evidence type="ECO:0000256" key="9">
    <source>
        <dbReference type="ARBA" id="ARBA00025276"/>
    </source>
</evidence>
<evidence type="ECO:0000256" key="3">
    <source>
        <dbReference type="ARBA" id="ARBA00020222"/>
    </source>
</evidence>
<evidence type="ECO:0000256" key="7">
    <source>
        <dbReference type="ARBA" id="ARBA00023128"/>
    </source>
</evidence>
<keyword evidence="13" id="KW-1185">Reference proteome</keyword>
<dbReference type="InterPro" id="IPR027417">
    <property type="entry name" value="P-loop_NTPase"/>
</dbReference>
<sequence>MPFLVHGISAGIGPVTETNPFWKLSNCVLANVKTHGFSVVSLEPYHKDGGVWCTFEFTATDEEAALKTIKAELNRETKKHGGLPSYDKGSGAQFWLVEGKGKPWIEDMQRYASTFLRVTFDGPDIHEDRLYEIMRPYGTIQHMREPFPAPPGSLRSANVVYKKHRGAALARNALHGLEVWANGAKSPTRLMITYAHPLDGHKVRDFMERHPRIVFPILIFLLGSLALTIFEPIRCLTVRSKIEDWFDVREFRLYQWLRTKSMELRIFHPRPEAATPDETWKERTQAEAAVRAYISDWPSTIAFVHGPQGSGKTGLVDDILKDTRRKSLTIDCRALQNATSDAQVITILARQTGYWPFFSFLGSVHHLIDLASVGLIGQKTNLSSTLPEWVREMLTVVRKALKNVGSSHQRHKVRRWMLEEDSERMHRPLSERAEAVEALPIVVIRHFDARGSNRDEIYDVLAEWAGSLIENQIAHVVVISDNRENTKRLAKVLPSKPLNTIALYDADAASALAFVKRKLEDAHIKLEYTQEQVKSVQRLGGRATDLESLIFKVRNGASVEGAVEDIIHRETTEVRKKAFGDDAEDAKNLLWGREQAWSLFKQLAQKSELPYHQVLLEFPFKGDEAPLRSMEHAELISIGTHNGRPSTIRPGKPVFRAVFERLVNDSIFRATQDIAFNERMIAGEENTVKACEQELLSLKEIGRDFEHWWGGNAASSTRSRYLLTKMQAATMKIEALERKNIELKKVLAKGG</sequence>
<keyword evidence="10" id="KW-0694">RNA-binding</keyword>